<dbReference type="InterPro" id="IPR016069">
    <property type="entry name" value="Translin_C"/>
</dbReference>
<feature type="region of interest" description="Disordered" evidence="6">
    <location>
        <begin position="204"/>
        <end position="225"/>
    </location>
</feature>
<evidence type="ECO:0000256" key="4">
    <source>
        <dbReference type="ARBA" id="ARBA00022490"/>
    </source>
</evidence>
<dbReference type="GO" id="GO:0005634">
    <property type="term" value="C:nucleus"/>
    <property type="evidence" value="ECO:0007669"/>
    <property type="project" value="UniProtKB-SubCell"/>
</dbReference>
<evidence type="ECO:0000256" key="5">
    <source>
        <dbReference type="ARBA" id="ARBA00023242"/>
    </source>
</evidence>
<feature type="compositionally biased region" description="Polar residues" evidence="6">
    <location>
        <begin position="213"/>
        <end position="225"/>
    </location>
</feature>
<dbReference type="Proteomes" id="UP000243217">
    <property type="component" value="Unassembled WGS sequence"/>
</dbReference>
<dbReference type="Gene3D" id="1.20.58.190">
    <property type="entry name" value="Translin, domain 1"/>
    <property type="match status" value="1"/>
</dbReference>
<reference evidence="7 8" key="1">
    <citation type="journal article" date="2014" name="Genome Biol. Evol.">
        <title>The secreted proteins of Achlya hypogyna and Thraustotheca clavata identify the ancestral oomycete secretome and reveal gene acquisitions by horizontal gene transfer.</title>
        <authorList>
            <person name="Misner I."/>
            <person name="Blouin N."/>
            <person name="Leonard G."/>
            <person name="Richards T.A."/>
            <person name="Lane C.E."/>
        </authorList>
    </citation>
    <scope>NUCLEOTIDE SEQUENCE [LARGE SCALE GENOMIC DNA]</scope>
    <source>
        <strain evidence="7 8">ATCC 34112</strain>
    </source>
</reference>
<dbReference type="STRING" id="74557.A0A1W0A5A2"/>
<evidence type="ECO:0000256" key="1">
    <source>
        <dbReference type="ARBA" id="ARBA00004123"/>
    </source>
</evidence>
<dbReference type="InterPro" id="IPR036081">
    <property type="entry name" value="Translin_sf"/>
</dbReference>
<keyword evidence="5" id="KW-0539">Nucleus</keyword>
<evidence type="ECO:0000313" key="8">
    <source>
        <dbReference type="Proteomes" id="UP000243217"/>
    </source>
</evidence>
<dbReference type="PANTHER" id="PTHR10741">
    <property type="entry name" value="TRANSLIN AND TRANSLIN ASSOCIATED PROTEIN X"/>
    <property type="match status" value="1"/>
</dbReference>
<dbReference type="SUPFAM" id="SSF74784">
    <property type="entry name" value="Translin"/>
    <property type="match status" value="1"/>
</dbReference>
<dbReference type="Gene3D" id="1.20.58.200">
    <property type="entry name" value="Translin, domain 2"/>
    <property type="match status" value="1"/>
</dbReference>
<accession>A0A1W0A5A2</accession>
<evidence type="ECO:0000256" key="6">
    <source>
        <dbReference type="SAM" id="MobiDB-lite"/>
    </source>
</evidence>
<name>A0A1W0A5A2_9STRA</name>
<proteinExistence type="inferred from homology"/>
<dbReference type="Pfam" id="PF01997">
    <property type="entry name" value="Translin"/>
    <property type="match status" value="1"/>
</dbReference>
<comment type="subcellular location">
    <subcellularLocation>
        <location evidence="2">Cytoplasm</location>
    </subcellularLocation>
    <subcellularLocation>
        <location evidence="1">Nucleus</location>
    </subcellularLocation>
</comment>
<dbReference type="GO" id="GO:0043565">
    <property type="term" value="F:sequence-specific DNA binding"/>
    <property type="evidence" value="ECO:0007669"/>
    <property type="project" value="InterPro"/>
</dbReference>
<comment type="similarity">
    <text evidence="3">Belongs to the translin family.</text>
</comment>
<comment type="caution">
    <text evidence="7">The sequence shown here is derived from an EMBL/GenBank/DDBJ whole genome shotgun (WGS) entry which is preliminary data.</text>
</comment>
<dbReference type="OrthoDB" id="829at2759"/>
<dbReference type="InterPro" id="IPR016068">
    <property type="entry name" value="Translin_N"/>
</dbReference>
<dbReference type="InterPro" id="IPR002848">
    <property type="entry name" value="Translin_fam"/>
</dbReference>
<dbReference type="CDD" id="cd14820">
    <property type="entry name" value="TRAX"/>
    <property type="match status" value="1"/>
</dbReference>
<gene>
    <name evidence="7" type="ORF">THRCLA_02613</name>
</gene>
<dbReference type="EMBL" id="JNBS01000484">
    <property type="protein sequence ID" value="OQS05210.1"/>
    <property type="molecule type" value="Genomic_DNA"/>
</dbReference>
<evidence type="ECO:0008006" key="9">
    <source>
        <dbReference type="Google" id="ProtNLM"/>
    </source>
</evidence>
<protein>
    <recommendedName>
        <fullName evidence="9">Translin</fullName>
    </recommendedName>
</protein>
<evidence type="ECO:0000256" key="3">
    <source>
        <dbReference type="ARBA" id="ARBA00005902"/>
    </source>
</evidence>
<sequence>MKMDGKALLDHGSFQRMSMEMDAYDEKREVIIRQSRDILKASKQAIFAMHRGNMDEASDKLELADQVIEQLAPVIQAEQSLRHGSFSSAMEEYAEAQCFRHFLTAGTLVSLEQLNFVDRDEYLGGVVDFTGEVTRYAIVQATKRDIARVEECRNIVDAITGELIQFSFRNSPLRKKYDSLKYNLKKLENTLYELSLVAPNKAFKLSDDDEPPQDTNTEYSYQSSN</sequence>
<evidence type="ECO:0000313" key="7">
    <source>
        <dbReference type="EMBL" id="OQS05210.1"/>
    </source>
</evidence>
<keyword evidence="8" id="KW-1185">Reference proteome</keyword>
<evidence type="ECO:0000256" key="2">
    <source>
        <dbReference type="ARBA" id="ARBA00004496"/>
    </source>
</evidence>
<keyword evidence="4" id="KW-0963">Cytoplasm</keyword>
<organism evidence="7 8">
    <name type="scientific">Thraustotheca clavata</name>
    <dbReference type="NCBI Taxonomy" id="74557"/>
    <lineage>
        <taxon>Eukaryota</taxon>
        <taxon>Sar</taxon>
        <taxon>Stramenopiles</taxon>
        <taxon>Oomycota</taxon>
        <taxon>Saprolegniomycetes</taxon>
        <taxon>Saprolegniales</taxon>
        <taxon>Achlyaceae</taxon>
        <taxon>Thraustotheca</taxon>
    </lineage>
</organism>
<dbReference type="AlphaFoldDB" id="A0A1W0A5A2"/>
<dbReference type="GO" id="GO:0005737">
    <property type="term" value="C:cytoplasm"/>
    <property type="evidence" value="ECO:0007669"/>
    <property type="project" value="UniProtKB-SubCell"/>
</dbReference>